<feature type="transmembrane region" description="Helical" evidence="8">
    <location>
        <begin position="95"/>
        <end position="117"/>
    </location>
</feature>
<dbReference type="PROSITE" id="PS50922">
    <property type="entry name" value="TLC"/>
    <property type="match status" value="1"/>
</dbReference>
<feature type="transmembrane region" description="Helical" evidence="8">
    <location>
        <begin position="195"/>
        <end position="215"/>
    </location>
</feature>
<keyword evidence="11" id="KW-1185">Reference proteome</keyword>
<sequence>MAYNMTTSTLSTIPLLVSTYLPKSLHPFLLLSYPIPSHPIPTHTHTHTHSRTYDAIFRSTVASALGTGKGAGTASGGSGGLSKLTLLYDKGPKDLYFVFSWCIIFTLLRSFTMIYVFQPFANHILTKESKNGIIKESKKDKKKRHHNVTRFSEQAWSWLYCSIFWTLGMFTLYSIPNPTSPEQLWGTYPYTPLPALTKFYYLAQLGWWFHQIYVINTEKRRKDHWQMFGHHVLTIILIVTSYMANFTRVGVLIHVLMDFCDIWLPLAKMLRYLSFSFVCDLTFVVFLVSWLFSREIGLFLVMRTSFYDAPRFIKFQWSPSTGNYLTYTTYLGFIGLVTFLWILASIWFYMACRVAIKVVKGEGAEDSRSDDEDENENENEDEADSSTTSTTSSTSTPTIHISNELLDEIPQSVGTSTTTALKMNGSANHNQTQQNFRKR</sequence>
<evidence type="ECO:0000313" key="11">
    <source>
        <dbReference type="Proteomes" id="UP001329825"/>
    </source>
</evidence>
<accession>A0ABZ1CYX5</accession>
<keyword evidence="5 6" id="KW-0472">Membrane</keyword>
<feature type="transmembrane region" description="Helical" evidence="8">
    <location>
        <begin position="327"/>
        <end position="350"/>
    </location>
</feature>
<name>A0ABZ1CYX5_9TREE</name>
<dbReference type="InterPro" id="IPR016439">
    <property type="entry name" value="Lag1/Lac1-like"/>
</dbReference>
<dbReference type="EMBL" id="CP141885">
    <property type="protein sequence ID" value="WRT66955.1"/>
    <property type="molecule type" value="Genomic_DNA"/>
</dbReference>
<feature type="transmembrane region" description="Helical" evidence="8">
    <location>
        <begin position="227"/>
        <end position="243"/>
    </location>
</feature>
<dbReference type="InterPro" id="IPR006634">
    <property type="entry name" value="TLC-dom"/>
</dbReference>
<evidence type="ECO:0000256" key="8">
    <source>
        <dbReference type="SAM" id="Phobius"/>
    </source>
</evidence>
<feature type="transmembrane region" description="Helical" evidence="8">
    <location>
        <begin position="155"/>
        <end position="175"/>
    </location>
</feature>
<keyword evidence="3 6" id="KW-0812">Transmembrane</keyword>
<protein>
    <recommendedName>
        <fullName evidence="9">TLC domain-containing protein</fullName>
    </recommendedName>
</protein>
<keyword evidence="4 8" id="KW-1133">Transmembrane helix</keyword>
<comment type="subcellular location">
    <subcellularLocation>
        <location evidence="1">Membrane</location>
        <topology evidence="1">Multi-pass membrane protein</topology>
    </subcellularLocation>
</comment>
<evidence type="ECO:0000256" key="3">
    <source>
        <dbReference type="ARBA" id="ARBA00022692"/>
    </source>
</evidence>
<dbReference type="PANTHER" id="PTHR12560">
    <property type="entry name" value="LONGEVITY ASSURANCE FACTOR 1 LAG1"/>
    <property type="match status" value="1"/>
</dbReference>
<proteinExistence type="inferred from homology"/>
<evidence type="ECO:0000256" key="6">
    <source>
        <dbReference type="PROSITE-ProRule" id="PRU00205"/>
    </source>
</evidence>
<dbReference type="SMART" id="SM00724">
    <property type="entry name" value="TLC"/>
    <property type="match status" value="1"/>
</dbReference>
<evidence type="ECO:0000256" key="4">
    <source>
        <dbReference type="ARBA" id="ARBA00022989"/>
    </source>
</evidence>
<dbReference type="Pfam" id="PF03798">
    <property type="entry name" value="TRAM_LAG1_CLN8"/>
    <property type="match status" value="1"/>
</dbReference>
<dbReference type="PANTHER" id="PTHR12560:SF0">
    <property type="entry name" value="LD18904P"/>
    <property type="match status" value="1"/>
</dbReference>
<reference evidence="10 11" key="1">
    <citation type="submission" date="2024-01" db="EMBL/GenBank/DDBJ databases">
        <title>Comparative genomics of Cryptococcus and Kwoniella reveals pathogenesis evolution and contrasting modes of karyotype evolution via chromosome fusion or intercentromeric recombination.</title>
        <authorList>
            <person name="Coelho M.A."/>
            <person name="David-Palma M."/>
            <person name="Shea T."/>
            <person name="Bowers K."/>
            <person name="McGinley-Smith S."/>
            <person name="Mohammad A.W."/>
            <person name="Gnirke A."/>
            <person name="Yurkov A.M."/>
            <person name="Nowrousian M."/>
            <person name="Sun S."/>
            <person name="Cuomo C.A."/>
            <person name="Heitman J."/>
        </authorList>
    </citation>
    <scope>NUCLEOTIDE SEQUENCE [LARGE SCALE GENOMIC DNA]</scope>
    <source>
        <strain evidence="10">CBS 11374</strain>
    </source>
</reference>
<dbReference type="RefSeq" id="XP_062791695.1">
    <property type="nucleotide sequence ID" value="XM_062935644.1"/>
</dbReference>
<gene>
    <name evidence="10" type="ORF">IL334_003920</name>
</gene>
<feature type="domain" description="TLC" evidence="9">
    <location>
        <begin position="146"/>
        <end position="360"/>
    </location>
</feature>
<organism evidence="10 11">
    <name type="scientific">Kwoniella shivajii</name>
    <dbReference type="NCBI Taxonomy" id="564305"/>
    <lineage>
        <taxon>Eukaryota</taxon>
        <taxon>Fungi</taxon>
        <taxon>Dikarya</taxon>
        <taxon>Basidiomycota</taxon>
        <taxon>Agaricomycotina</taxon>
        <taxon>Tremellomycetes</taxon>
        <taxon>Tremellales</taxon>
        <taxon>Cryptococcaceae</taxon>
        <taxon>Kwoniella</taxon>
    </lineage>
</organism>
<evidence type="ECO:0000256" key="2">
    <source>
        <dbReference type="ARBA" id="ARBA00009808"/>
    </source>
</evidence>
<feature type="compositionally biased region" description="Acidic residues" evidence="7">
    <location>
        <begin position="368"/>
        <end position="384"/>
    </location>
</feature>
<feature type="compositionally biased region" description="Low complexity" evidence="7">
    <location>
        <begin position="385"/>
        <end position="396"/>
    </location>
</feature>
<feature type="compositionally biased region" description="Polar residues" evidence="7">
    <location>
        <begin position="412"/>
        <end position="439"/>
    </location>
</feature>
<evidence type="ECO:0000256" key="1">
    <source>
        <dbReference type="ARBA" id="ARBA00004141"/>
    </source>
</evidence>
<dbReference type="Proteomes" id="UP001329825">
    <property type="component" value="Chromosome 5"/>
</dbReference>
<feature type="transmembrane region" description="Helical" evidence="8">
    <location>
        <begin position="273"/>
        <end position="292"/>
    </location>
</feature>
<evidence type="ECO:0000256" key="7">
    <source>
        <dbReference type="SAM" id="MobiDB-lite"/>
    </source>
</evidence>
<evidence type="ECO:0000313" key="10">
    <source>
        <dbReference type="EMBL" id="WRT66955.1"/>
    </source>
</evidence>
<evidence type="ECO:0000259" key="9">
    <source>
        <dbReference type="PROSITE" id="PS50922"/>
    </source>
</evidence>
<comment type="similarity">
    <text evidence="2">Belongs to the sphingosine N-acyltransferase family.</text>
</comment>
<feature type="region of interest" description="Disordered" evidence="7">
    <location>
        <begin position="365"/>
        <end position="439"/>
    </location>
</feature>
<dbReference type="GeneID" id="87956051"/>
<evidence type="ECO:0000256" key="5">
    <source>
        <dbReference type="ARBA" id="ARBA00023136"/>
    </source>
</evidence>